<dbReference type="Gene3D" id="3.30.230.10">
    <property type="match status" value="1"/>
</dbReference>
<dbReference type="GO" id="GO:0003723">
    <property type="term" value="F:RNA binding"/>
    <property type="evidence" value="ECO:0007669"/>
    <property type="project" value="TreeGrafter"/>
</dbReference>
<dbReference type="GO" id="GO:0005763">
    <property type="term" value="C:mitochondrial small ribosomal subunit"/>
    <property type="evidence" value="ECO:0007669"/>
    <property type="project" value="TreeGrafter"/>
</dbReference>
<accession>G8YL15</accession>
<evidence type="ECO:0000256" key="6">
    <source>
        <dbReference type="ARBA" id="ARBA00042623"/>
    </source>
</evidence>
<feature type="region of interest" description="Disordered" evidence="7">
    <location>
        <begin position="302"/>
        <end position="322"/>
    </location>
</feature>
<name>G8YL15_PICSO</name>
<dbReference type="EMBL" id="FO082054">
    <property type="protein sequence ID" value="CCE88749.1"/>
    <property type="molecule type" value="Genomic_DNA"/>
</dbReference>
<evidence type="ECO:0000313" key="8">
    <source>
        <dbReference type="EMBL" id="CCE88749.1"/>
    </source>
</evidence>
<dbReference type="Proteomes" id="UP000005222">
    <property type="component" value="Chromosome F"/>
</dbReference>
<dbReference type="PANTHER" id="PTHR21569:SF1">
    <property type="entry name" value="SMALL RIBOSOMAL SUBUNIT PROTEIN US9M"/>
    <property type="match status" value="1"/>
</dbReference>
<dbReference type="GO" id="GO:0003735">
    <property type="term" value="F:structural constituent of ribosome"/>
    <property type="evidence" value="ECO:0007669"/>
    <property type="project" value="InterPro"/>
</dbReference>
<keyword evidence="3" id="KW-0689">Ribosomal protein</keyword>
<dbReference type="PANTHER" id="PTHR21569">
    <property type="entry name" value="RIBOSOMAL PROTEIN S9"/>
    <property type="match status" value="1"/>
</dbReference>
<protein>
    <recommendedName>
        <fullName evidence="5">Small ribosomal subunit protein uS9m</fullName>
    </recommendedName>
    <alternativeName>
        <fullName evidence="6">37S ribosomal protein S9, mitochondrial</fullName>
    </alternativeName>
</protein>
<keyword evidence="4" id="KW-0687">Ribonucleoprotein</keyword>
<evidence type="ECO:0000256" key="4">
    <source>
        <dbReference type="ARBA" id="ARBA00023274"/>
    </source>
</evidence>
<feature type="compositionally biased region" description="Basic residues" evidence="7">
    <location>
        <begin position="303"/>
        <end position="322"/>
    </location>
</feature>
<evidence type="ECO:0000256" key="5">
    <source>
        <dbReference type="ARBA" id="ARBA00039318"/>
    </source>
</evidence>
<dbReference type="SUPFAM" id="SSF54211">
    <property type="entry name" value="Ribosomal protein S5 domain 2-like"/>
    <property type="match status" value="1"/>
</dbReference>
<dbReference type="InterPro" id="IPR023035">
    <property type="entry name" value="Ribosomal_uS9_bac/plastid"/>
</dbReference>
<dbReference type="GO" id="GO:0006412">
    <property type="term" value="P:translation"/>
    <property type="evidence" value="ECO:0007669"/>
    <property type="project" value="InterPro"/>
</dbReference>
<evidence type="ECO:0000256" key="3">
    <source>
        <dbReference type="ARBA" id="ARBA00022980"/>
    </source>
</evidence>
<evidence type="ECO:0000256" key="2">
    <source>
        <dbReference type="ARBA" id="ARBA00022946"/>
    </source>
</evidence>
<dbReference type="InParanoid" id="G8YL15"/>
<proteinExistence type="inferred from homology"/>
<dbReference type="AlphaFoldDB" id="G8YL15"/>
<dbReference type="Pfam" id="PF00380">
    <property type="entry name" value="Ribosomal_S9"/>
    <property type="match status" value="1"/>
</dbReference>
<dbReference type="InterPro" id="IPR000754">
    <property type="entry name" value="Ribosomal_uS9"/>
</dbReference>
<evidence type="ECO:0000256" key="7">
    <source>
        <dbReference type="SAM" id="MobiDB-lite"/>
    </source>
</evidence>
<dbReference type="HOGENOM" id="CLU_036531_2_0_1"/>
<dbReference type="eggNOG" id="KOG1697">
    <property type="taxonomic scope" value="Eukaryota"/>
</dbReference>
<dbReference type="InterPro" id="IPR014721">
    <property type="entry name" value="Ribsml_uS5_D2-typ_fold_subgr"/>
</dbReference>
<dbReference type="NCBIfam" id="NF001099">
    <property type="entry name" value="PRK00132.1"/>
    <property type="match status" value="1"/>
</dbReference>
<dbReference type="FunFam" id="3.30.230.10:FF:000001">
    <property type="entry name" value="30S ribosomal protein S9"/>
    <property type="match status" value="1"/>
</dbReference>
<keyword evidence="2" id="KW-0809">Transit peptide</keyword>
<reference evidence="8 9" key="1">
    <citation type="journal article" date="2012" name="G3 (Bethesda)">
        <title>Pichia sorbitophila, an interspecies yeast hybrid reveals early steps of genome resolution following polyploidization.</title>
        <authorList>
            <person name="Leh Louis V."/>
            <person name="Despons L."/>
            <person name="Friedrich A."/>
            <person name="Martin T."/>
            <person name="Durrens P."/>
            <person name="Casaregola S."/>
            <person name="Neuveglise C."/>
            <person name="Fairhead C."/>
            <person name="Marck C."/>
            <person name="Cruz J.A."/>
            <person name="Straub M.L."/>
            <person name="Kugler V."/>
            <person name="Sacerdot C."/>
            <person name="Uzunov Z."/>
            <person name="Thierry A."/>
            <person name="Weiss S."/>
            <person name="Bleykasten C."/>
            <person name="De Montigny J."/>
            <person name="Jacques N."/>
            <person name="Jung P."/>
            <person name="Lemaire M."/>
            <person name="Mallet S."/>
            <person name="Morel G."/>
            <person name="Richard G.F."/>
            <person name="Sarkar A."/>
            <person name="Savel G."/>
            <person name="Schacherer J."/>
            <person name="Seret M.L."/>
            <person name="Talla E."/>
            <person name="Samson G."/>
            <person name="Jubin C."/>
            <person name="Poulain J."/>
            <person name="Vacherie B."/>
            <person name="Barbe V."/>
            <person name="Pelletier E."/>
            <person name="Sherman D.J."/>
            <person name="Westhof E."/>
            <person name="Weissenbach J."/>
            <person name="Baret P.V."/>
            <person name="Wincker P."/>
            <person name="Gaillardin C."/>
            <person name="Dujon B."/>
            <person name="Souciet J.L."/>
        </authorList>
    </citation>
    <scope>NUCLEOTIDE SEQUENCE [LARGE SCALE GENOMIC DNA]</scope>
    <source>
        <strain evidence="9">ATCC MYA-4447 / BCRC 22081 / CBS 7064 / NBRC 10061 / NRRL Y-12695</strain>
    </source>
</reference>
<dbReference type="FunCoup" id="G8YL15">
    <property type="interactions" value="331"/>
</dbReference>
<dbReference type="OMA" id="TARTDKY"/>
<evidence type="ECO:0000313" key="9">
    <source>
        <dbReference type="Proteomes" id="UP000005222"/>
    </source>
</evidence>
<organism evidence="8 9">
    <name type="scientific">Pichia sorbitophila (strain ATCC MYA-4447 / BCRC 22081 / CBS 7064 / NBRC 10061 / NRRL Y-12695)</name>
    <name type="common">Hybrid yeast</name>
    <dbReference type="NCBI Taxonomy" id="559304"/>
    <lineage>
        <taxon>Eukaryota</taxon>
        <taxon>Fungi</taxon>
        <taxon>Dikarya</taxon>
        <taxon>Ascomycota</taxon>
        <taxon>Saccharomycotina</taxon>
        <taxon>Pichiomycetes</taxon>
        <taxon>Debaryomycetaceae</taxon>
        <taxon>Millerozyma</taxon>
    </lineage>
</organism>
<keyword evidence="9" id="KW-1185">Reference proteome</keyword>
<dbReference type="STRING" id="559304.G8YL15"/>
<sequence length="322" mass="36698">MLCFRIASKARLCPTSFRSLKTSAPVFQELSKPQDGPTEVNLERPQVPASKSNSPTRRLIPSNLREDIPRNYELERLRVVPKLKTFYGGNPIHEENINLLNELIRRHINLPTRIVDDKELQSTRFISFEEYRQQVQGGTRLKPVHHKELTQLLHRLRSIDPQLMPKEVTDVLKEFITVNKEAVKVAEKTKTLDNFGRAIASAKRKASSAKVYLVKGEGEALINGKSLIEYFPKDSDRRRVIYPFQVVCQEGNFNFFSNVSGGGSTGQADATMYAIAKCLVIFNPLFKSRLYKAGLMTSDSRKVERKKPGKVKARKSPTWVKR</sequence>
<feature type="region of interest" description="Disordered" evidence="7">
    <location>
        <begin position="29"/>
        <end position="59"/>
    </location>
</feature>
<gene>
    <name evidence="8" type="primary">Piso0_001528</name>
    <name evidence="8" type="ORF">GNLVRS01_PISO0F08387g</name>
</gene>
<dbReference type="OrthoDB" id="10254627at2759"/>
<comment type="similarity">
    <text evidence="1">Belongs to the universal ribosomal protein uS9 family.</text>
</comment>
<dbReference type="InterPro" id="IPR020568">
    <property type="entry name" value="Ribosomal_Su5_D2-typ_SF"/>
</dbReference>
<evidence type="ECO:0000256" key="1">
    <source>
        <dbReference type="ARBA" id="ARBA00005251"/>
    </source>
</evidence>